<sequence>MPRVCVNSPSIFCYICGQFTPKCEKRPISPQLARCYQAYFKTPIKNENKSWVPQVRCLKCYKYLTGWYKGTVKEMPFGVPMQWREPKNHVDDCYFCLTNVKGFIKKSKNSVEYADVSSVYMPLPHSFEIPVPKLFSRSSSSSTEEDCKTPPFWR</sequence>
<dbReference type="Proteomes" id="UP001168821">
    <property type="component" value="Unassembled WGS sequence"/>
</dbReference>
<organism evidence="1 2">
    <name type="scientific">Zophobas morio</name>
    <dbReference type="NCBI Taxonomy" id="2755281"/>
    <lineage>
        <taxon>Eukaryota</taxon>
        <taxon>Metazoa</taxon>
        <taxon>Ecdysozoa</taxon>
        <taxon>Arthropoda</taxon>
        <taxon>Hexapoda</taxon>
        <taxon>Insecta</taxon>
        <taxon>Pterygota</taxon>
        <taxon>Neoptera</taxon>
        <taxon>Endopterygota</taxon>
        <taxon>Coleoptera</taxon>
        <taxon>Polyphaga</taxon>
        <taxon>Cucujiformia</taxon>
        <taxon>Tenebrionidae</taxon>
        <taxon>Zophobas</taxon>
    </lineage>
</organism>
<reference evidence="1" key="1">
    <citation type="journal article" date="2023" name="G3 (Bethesda)">
        <title>Whole genome assemblies of Zophobas morio and Tenebrio molitor.</title>
        <authorList>
            <person name="Kaur S."/>
            <person name="Stinson S.A."/>
            <person name="diCenzo G.C."/>
        </authorList>
    </citation>
    <scope>NUCLEOTIDE SEQUENCE</scope>
    <source>
        <strain evidence="1">QUZm001</strain>
    </source>
</reference>
<dbReference type="EMBL" id="JALNTZ010000010">
    <property type="protein sequence ID" value="KAJ3640262.1"/>
    <property type="molecule type" value="Genomic_DNA"/>
</dbReference>
<evidence type="ECO:0000313" key="2">
    <source>
        <dbReference type="Proteomes" id="UP001168821"/>
    </source>
</evidence>
<comment type="caution">
    <text evidence="1">The sequence shown here is derived from an EMBL/GenBank/DDBJ whole genome shotgun (WGS) entry which is preliminary data.</text>
</comment>
<proteinExistence type="predicted"/>
<gene>
    <name evidence="1" type="ORF">Zmor_003571</name>
</gene>
<name>A0AA38HPN7_9CUCU</name>
<evidence type="ECO:0000313" key="1">
    <source>
        <dbReference type="EMBL" id="KAJ3640262.1"/>
    </source>
</evidence>
<keyword evidence="2" id="KW-1185">Reference proteome</keyword>
<dbReference type="AlphaFoldDB" id="A0AA38HPN7"/>
<accession>A0AA38HPN7</accession>
<protein>
    <submittedName>
        <fullName evidence="1">Uncharacterized protein</fullName>
    </submittedName>
</protein>